<evidence type="ECO:0000313" key="2">
    <source>
        <dbReference type="Proteomes" id="UP001597046"/>
    </source>
</evidence>
<dbReference type="EMBL" id="JBHTKH010000006">
    <property type="protein sequence ID" value="MFD1054926.1"/>
    <property type="molecule type" value="Genomic_DNA"/>
</dbReference>
<comment type="caution">
    <text evidence="1">The sequence shown here is derived from an EMBL/GenBank/DDBJ whole genome shotgun (WGS) entry which is preliminary data.</text>
</comment>
<evidence type="ECO:0000313" key="1">
    <source>
        <dbReference type="EMBL" id="MFD1054926.1"/>
    </source>
</evidence>
<dbReference type="RefSeq" id="WP_386052825.1">
    <property type="nucleotide sequence ID" value="NZ_JBHTKH010000006.1"/>
</dbReference>
<protein>
    <submittedName>
        <fullName evidence="1">Uncharacterized protein</fullName>
    </submittedName>
</protein>
<keyword evidence="2" id="KW-1185">Reference proteome</keyword>
<organism evidence="1 2">
    <name type="scientific">Terrabacter terrigena</name>
    <dbReference type="NCBI Taxonomy" id="574718"/>
    <lineage>
        <taxon>Bacteria</taxon>
        <taxon>Bacillati</taxon>
        <taxon>Actinomycetota</taxon>
        <taxon>Actinomycetes</taxon>
        <taxon>Micrococcales</taxon>
        <taxon>Intrasporangiaceae</taxon>
        <taxon>Terrabacter</taxon>
    </lineage>
</organism>
<gene>
    <name evidence="1" type="ORF">ACFQ2V_11465</name>
</gene>
<proteinExistence type="predicted"/>
<accession>A0ABW3MWE7</accession>
<name>A0ABW3MWE7_9MICO</name>
<reference evidence="2" key="1">
    <citation type="journal article" date="2019" name="Int. J. Syst. Evol. Microbiol.">
        <title>The Global Catalogue of Microorganisms (GCM) 10K type strain sequencing project: providing services to taxonomists for standard genome sequencing and annotation.</title>
        <authorList>
            <consortium name="The Broad Institute Genomics Platform"/>
            <consortium name="The Broad Institute Genome Sequencing Center for Infectious Disease"/>
            <person name="Wu L."/>
            <person name="Ma J."/>
        </authorList>
    </citation>
    <scope>NUCLEOTIDE SEQUENCE [LARGE SCALE GENOMIC DNA]</scope>
    <source>
        <strain evidence="2">CCUG 57508</strain>
    </source>
</reference>
<sequence>MGKKGKGKGGGEQGHYLTPGVYVEEVPSASKPIEGVGTSVAAFVGLSPFSPARLAQAVALAAVLTFVVRRLR</sequence>
<dbReference type="Proteomes" id="UP001597046">
    <property type="component" value="Unassembled WGS sequence"/>
</dbReference>